<gene>
    <name evidence="1" type="ORF">GJU39_09230</name>
</gene>
<evidence type="ECO:0000313" key="1">
    <source>
        <dbReference type="EMBL" id="MRX76271.1"/>
    </source>
</evidence>
<dbReference type="Proteomes" id="UP000487757">
    <property type="component" value="Unassembled WGS sequence"/>
</dbReference>
<reference evidence="1 2" key="1">
    <citation type="submission" date="2019-11" db="EMBL/GenBank/DDBJ databases">
        <title>Pedobacter petrophilus genome.</title>
        <authorList>
            <person name="Feldbauer M.J."/>
            <person name="Newman J.D."/>
        </authorList>
    </citation>
    <scope>NUCLEOTIDE SEQUENCE [LARGE SCALE GENOMIC DNA]</scope>
    <source>
        <strain evidence="1 2">LMG 29686</strain>
    </source>
</reference>
<dbReference type="RefSeq" id="WP_154280503.1">
    <property type="nucleotide sequence ID" value="NZ_JBHUJQ010000001.1"/>
</dbReference>
<sequence>MFPRIGSFPAFSIARNHYSSTRLNSQAFDAVEVSGYWFTWTARKKRKGQSFRVF</sequence>
<keyword evidence="2" id="KW-1185">Reference proteome</keyword>
<name>A0A7K0FXU9_9SPHI</name>
<dbReference type="AlphaFoldDB" id="A0A7K0FXU9"/>
<accession>A0A7K0FXU9</accession>
<evidence type="ECO:0000313" key="2">
    <source>
        <dbReference type="Proteomes" id="UP000487757"/>
    </source>
</evidence>
<protein>
    <submittedName>
        <fullName evidence="1">Uncharacterized protein</fullName>
    </submittedName>
</protein>
<organism evidence="1 2">
    <name type="scientific">Pedobacter petrophilus</name>
    <dbReference type="NCBI Taxonomy" id="1908241"/>
    <lineage>
        <taxon>Bacteria</taxon>
        <taxon>Pseudomonadati</taxon>
        <taxon>Bacteroidota</taxon>
        <taxon>Sphingobacteriia</taxon>
        <taxon>Sphingobacteriales</taxon>
        <taxon>Sphingobacteriaceae</taxon>
        <taxon>Pedobacter</taxon>
    </lineage>
</organism>
<proteinExistence type="predicted"/>
<comment type="caution">
    <text evidence="1">The sequence shown here is derived from an EMBL/GenBank/DDBJ whole genome shotgun (WGS) entry which is preliminary data.</text>
</comment>
<dbReference type="EMBL" id="WKKH01000011">
    <property type="protein sequence ID" value="MRX76271.1"/>
    <property type="molecule type" value="Genomic_DNA"/>
</dbReference>